<comment type="caution">
    <text evidence="2">The sequence shown here is derived from an EMBL/GenBank/DDBJ whole genome shotgun (WGS) entry which is preliminary data.</text>
</comment>
<evidence type="ECO:0000256" key="1">
    <source>
        <dbReference type="SAM" id="MobiDB-lite"/>
    </source>
</evidence>
<name>A0A4C1T8T8_EUMVA</name>
<reference evidence="2 3" key="1">
    <citation type="journal article" date="2019" name="Commun. Biol.">
        <title>The bagworm genome reveals a unique fibroin gene that provides high tensile strength.</title>
        <authorList>
            <person name="Kono N."/>
            <person name="Nakamura H."/>
            <person name="Ohtoshi R."/>
            <person name="Tomita M."/>
            <person name="Numata K."/>
            <person name="Arakawa K."/>
        </authorList>
    </citation>
    <scope>NUCLEOTIDE SEQUENCE [LARGE SCALE GENOMIC DNA]</scope>
</reference>
<dbReference type="EMBL" id="BGZK01000038">
    <property type="protein sequence ID" value="GBP09970.1"/>
    <property type="molecule type" value="Genomic_DNA"/>
</dbReference>
<protein>
    <submittedName>
        <fullName evidence="2">Uncharacterized protein</fullName>
    </submittedName>
</protein>
<evidence type="ECO:0000313" key="2">
    <source>
        <dbReference type="EMBL" id="GBP09970.1"/>
    </source>
</evidence>
<feature type="compositionally biased region" description="Low complexity" evidence="1">
    <location>
        <begin position="1"/>
        <end position="19"/>
    </location>
</feature>
<sequence length="159" mass="16901">MDSSGTSSSASHTATSSHAITPSPNATVGFETMTEFLPREAASCKIEQTTEAAAGAIARDPDTEAAARACALDSREAAAVTDDGLFCNISESGHSLWSTVTDDVSPSKCGYRDLAGIEILVTARGMLRSPDHFGDYDDYQLLRCMMRVRVTLTFLSLPT</sequence>
<gene>
    <name evidence="2" type="ORF">EVAR_92502_1</name>
</gene>
<proteinExistence type="predicted"/>
<evidence type="ECO:0000313" key="3">
    <source>
        <dbReference type="Proteomes" id="UP000299102"/>
    </source>
</evidence>
<organism evidence="2 3">
    <name type="scientific">Eumeta variegata</name>
    <name type="common">Bagworm moth</name>
    <name type="synonym">Eumeta japonica</name>
    <dbReference type="NCBI Taxonomy" id="151549"/>
    <lineage>
        <taxon>Eukaryota</taxon>
        <taxon>Metazoa</taxon>
        <taxon>Ecdysozoa</taxon>
        <taxon>Arthropoda</taxon>
        <taxon>Hexapoda</taxon>
        <taxon>Insecta</taxon>
        <taxon>Pterygota</taxon>
        <taxon>Neoptera</taxon>
        <taxon>Endopterygota</taxon>
        <taxon>Lepidoptera</taxon>
        <taxon>Glossata</taxon>
        <taxon>Ditrysia</taxon>
        <taxon>Tineoidea</taxon>
        <taxon>Psychidae</taxon>
        <taxon>Oiketicinae</taxon>
        <taxon>Eumeta</taxon>
    </lineage>
</organism>
<keyword evidence="3" id="KW-1185">Reference proteome</keyword>
<feature type="region of interest" description="Disordered" evidence="1">
    <location>
        <begin position="1"/>
        <end position="25"/>
    </location>
</feature>
<dbReference type="AlphaFoldDB" id="A0A4C1T8T8"/>
<accession>A0A4C1T8T8</accession>
<dbReference type="Proteomes" id="UP000299102">
    <property type="component" value="Unassembled WGS sequence"/>
</dbReference>